<dbReference type="EMBL" id="HE612861">
    <property type="protein sequence ID" value="CCE63600.1"/>
    <property type="molecule type" value="Genomic_DNA"/>
</dbReference>
<dbReference type="Proteomes" id="UP000005666">
    <property type="component" value="Chromosome 6"/>
</dbReference>
<evidence type="ECO:0000256" key="1">
    <source>
        <dbReference type="SAM" id="MobiDB-lite"/>
    </source>
</evidence>
<proteinExistence type="predicted"/>
<name>G8BV18_TETPH</name>
<protein>
    <submittedName>
        <fullName evidence="2">Uncharacterized protein</fullName>
    </submittedName>
</protein>
<dbReference type="KEGG" id="tpf:TPHA_0F01150"/>
<dbReference type="HOGENOM" id="CLU_318889_0_0_1"/>
<feature type="region of interest" description="Disordered" evidence="1">
    <location>
        <begin position="875"/>
        <end position="912"/>
    </location>
</feature>
<keyword evidence="3" id="KW-1185">Reference proteome</keyword>
<gene>
    <name evidence="2" type="primary">TPHA0F01150</name>
    <name evidence="2" type="ordered locus">TPHA_0F01150</name>
</gene>
<dbReference type="GeneID" id="11535573"/>
<accession>G8BV18</accession>
<feature type="region of interest" description="Disordered" evidence="1">
    <location>
        <begin position="815"/>
        <end position="838"/>
    </location>
</feature>
<dbReference type="RefSeq" id="XP_003686034.1">
    <property type="nucleotide sequence ID" value="XM_003685986.1"/>
</dbReference>
<feature type="compositionally biased region" description="Low complexity" evidence="1">
    <location>
        <begin position="815"/>
        <end position="827"/>
    </location>
</feature>
<reference evidence="2 3" key="1">
    <citation type="journal article" date="2011" name="Proc. Natl. Acad. Sci. U.S.A.">
        <title>Evolutionary erosion of yeast sex chromosomes by mating-type switching accidents.</title>
        <authorList>
            <person name="Gordon J.L."/>
            <person name="Armisen D."/>
            <person name="Proux-Wera E."/>
            <person name="Oheigeartaigh S.S."/>
            <person name="Byrne K.P."/>
            <person name="Wolfe K.H."/>
        </authorList>
    </citation>
    <scope>NUCLEOTIDE SEQUENCE [LARGE SCALE GENOMIC DNA]</scope>
    <source>
        <strain evidence="3">ATCC 24235 / CBS 4417 / NBRC 1672 / NRRL Y-8282 / UCD 70-5</strain>
    </source>
</reference>
<dbReference type="AlphaFoldDB" id="G8BV18"/>
<sequence>MSINKPKWPKPTLYKAKAKTIEEKLKSADFMAPNQPYSGKIRFVEKGSAKANSSISAKIEDSNNMSPTYSLSDDSPAPNTGNNNNFSGAGVNASKGWSYKKYPRKNQFSLNCKEIILIKNNKLQILIDTLSNFYDLGMDFLNTLLPYNDLNISSRDMTLVLIVTGSLVSADENFDEIWTAVMDSFRIDLSQDQQLEDVNTPAFKKLITNFLALSVLVFLINGASYLDNIFIGHRAIELYLQQYKSIEGLSNSNMFTYIINQRITTEEKALALHSMVLFVRYSTFITTSNQNEKLSNIKLFYDVFLNSIFTYNPPNQSKTLLEYIQEINYEDVSYQMYTTCDYYLVTAICDCLYFEHLFNNPSFESKDQFHKALITIIKSQNEIANKSNSDPNSSTPLNPFSHLFMENPMYDFFTIKDRKSISDGFWILLEISWLEFINSYYAESNSQKVLPEPAVAETNLEESEDDIANGLMGKEHLEELERSDTLHVDKLSHLFLIPTTIVISLLTSPNKLGLSERNLFLLVDVLSFQVNIFRIEITKITESKQFKDSLDNPVLKEFYSIWNYALMSDAIQTNAMPDRDLIAFQDFSRIYFVPNAILPMTEYSANDFAFEYHSFILSSMKFMKFNILMNRLITSSTFISQQMKNAMISIWETLQRSITQNWSAPEIVLKKGFSYPTESNTNDKKNFIEVAEDNTTNKTDKIILPPPLSMTMVPSSSQPLAYMTQSQSFNTKNSFLGTIGTSMSATNSISQRIGSSAMTSQLSNRYNIQPPVSNFNIETANQSKTVYPYETNNTNFPTPYSNMMFNPMTRDDSLSISSNSMNSRISMGTNSSSTKSQRSLSFKAIPMVERTESNYTQFVQNSSISSINQYLGSNGPQFSNHKMSATNQSGNSQSIPDSLPLNQKYDSNFGAQ</sequence>
<feature type="compositionally biased region" description="Polar residues" evidence="1">
    <location>
        <begin position="828"/>
        <end position="838"/>
    </location>
</feature>
<organism evidence="2 3">
    <name type="scientific">Tetrapisispora phaffii (strain ATCC 24235 / CBS 4417 / NBRC 1672 / NRRL Y-8282 / UCD 70-5)</name>
    <name type="common">Yeast</name>
    <name type="synonym">Fabospora phaffii</name>
    <dbReference type="NCBI Taxonomy" id="1071381"/>
    <lineage>
        <taxon>Eukaryota</taxon>
        <taxon>Fungi</taxon>
        <taxon>Dikarya</taxon>
        <taxon>Ascomycota</taxon>
        <taxon>Saccharomycotina</taxon>
        <taxon>Saccharomycetes</taxon>
        <taxon>Saccharomycetales</taxon>
        <taxon>Saccharomycetaceae</taxon>
        <taxon>Tetrapisispora</taxon>
    </lineage>
</organism>
<feature type="region of interest" description="Disordered" evidence="1">
    <location>
        <begin position="64"/>
        <end position="87"/>
    </location>
</feature>
<evidence type="ECO:0000313" key="3">
    <source>
        <dbReference type="Proteomes" id="UP000005666"/>
    </source>
</evidence>
<evidence type="ECO:0000313" key="2">
    <source>
        <dbReference type="EMBL" id="CCE63600.1"/>
    </source>
</evidence>